<dbReference type="PRINTS" id="PR01415">
    <property type="entry name" value="ANKYRIN"/>
</dbReference>
<feature type="region of interest" description="Disordered" evidence="5">
    <location>
        <begin position="363"/>
        <end position="411"/>
    </location>
</feature>
<dbReference type="Pfam" id="PF00023">
    <property type="entry name" value="Ank"/>
    <property type="match status" value="1"/>
</dbReference>
<dbReference type="KEGG" id="pmrn:116953279"/>
<dbReference type="AlphaFoldDB" id="A0AAJ7U4W3"/>
<dbReference type="CTD" id="22881"/>
<dbReference type="SMART" id="SM00248">
    <property type="entry name" value="ANK"/>
    <property type="match status" value="6"/>
</dbReference>
<evidence type="ECO:0000256" key="2">
    <source>
        <dbReference type="ARBA" id="ARBA00023043"/>
    </source>
</evidence>
<proteinExistence type="predicted"/>
<dbReference type="Pfam" id="PF12796">
    <property type="entry name" value="Ank_2"/>
    <property type="match status" value="2"/>
</dbReference>
<dbReference type="RefSeq" id="XP_032829233.1">
    <property type="nucleotide sequence ID" value="XM_032973342.1"/>
</dbReference>
<feature type="repeat" description="ANK" evidence="3">
    <location>
        <begin position="173"/>
        <end position="205"/>
    </location>
</feature>
<dbReference type="RefSeq" id="XP_032829231.1">
    <property type="nucleotide sequence ID" value="XM_032973340.1"/>
</dbReference>
<feature type="repeat" description="ANK" evidence="3">
    <location>
        <begin position="74"/>
        <end position="106"/>
    </location>
</feature>
<evidence type="ECO:0000313" key="6">
    <source>
        <dbReference type="Proteomes" id="UP001318040"/>
    </source>
</evidence>
<feature type="compositionally biased region" description="Gly residues" evidence="5">
    <location>
        <begin position="618"/>
        <end position="630"/>
    </location>
</feature>
<feature type="compositionally biased region" description="Low complexity" evidence="5">
    <location>
        <begin position="302"/>
        <end position="313"/>
    </location>
</feature>
<feature type="compositionally biased region" description="Basic and acidic residues" evidence="5">
    <location>
        <begin position="543"/>
        <end position="563"/>
    </location>
</feature>
<dbReference type="PROSITE" id="PS50088">
    <property type="entry name" value="ANK_REPEAT"/>
    <property type="match status" value="6"/>
</dbReference>
<evidence type="ECO:0000313" key="11">
    <source>
        <dbReference type="RefSeq" id="XP_032829233.1"/>
    </source>
</evidence>
<protein>
    <submittedName>
        <fullName evidence="7 8">Ankyrin repeat domain-containing protein 6</fullName>
    </submittedName>
</protein>
<keyword evidence="1" id="KW-0677">Repeat</keyword>
<feature type="repeat" description="ANK" evidence="3">
    <location>
        <begin position="140"/>
        <end position="172"/>
    </location>
</feature>
<dbReference type="RefSeq" id="XP_032829229.1">
    <property type="nucleotide sequence ID" value="XM_032973338.1"/>
</dbReference>
<evidence type="ECO:0000313" key="9">
    <source>
        <dbReference type="RefSeq" id="XP_032829231.1"/>
    </source>
</evidence>
<dbReference type="Gene3D" id="1.25.40.20">
    <property type="entry name" value="Ankyrin repeat-containing domain"/>
    <property type="match status" value="2"/>
</dbReference>
<feature type="repeat" description="ANK" evidence="3">
    <location>
        <begin position="107"/>
        <end position="139"/>
    </location>
</feature>
<evidence type="ECO:0000313" key="7">
    <source>
        <dbReference type="RefSeq" id="XP_032829229.1"/>
    </source>
</evidence>
<organism evidence="6 7">
    <name type="scientific">Petromyzon marinus</name>
    <name type="common">Sea lamprey</name>
    <dbReference type="NCBI Taxonomy" id="7757"/>
    <lineage>
        <taxon>Eukaryota</taxon>
        <taxon>Metazoa</taxon>
        <taxon>Chordata</taxon>
        <taxon>Craniata</taxon>
        <taxon>Vertebrata</taxon>
        <taxon>Cyclostomata</taxon>
        <taxon>Hyperoartia</taxon>
        <taxon>Petromyzontiformes</taxon>
        <taxon>Petromyzontidae</taxon>
        <taxon>Petromyzon</taxon>
    </lineage>
</organism>
<evidence type="ECO:0000313" key="10">
    <source>
        <dbReference type="RefSeq" id="XP_032829232.1"/>
    </source>
</evidence>
<evidence type="ECO:0000256" key="1">
    <source>
        <dbReference type="ARBA" id="ARBA00022737"/>
    </source>
</evidence>
<dbReference type="SUPFAM" id="SSF48403">
    <property type="entry name" value="Ankyrin repeat"/>
    <property type="match status" value="1"/>
</dbReference>
<dbReference type="GO" id="GO:0085020">
    <property type="term" value="P:protein K6-linked ubiquitination"/>
    <property type="evidence" value="ECO:0007669"/>
    <property type="project" value="TreeGrafter"/>
</dbReference>
<feature type="compositionally biased region" description="Low complexity" evidence="5">
    <location>
        <begin position="327"/>
        <end position="346"/>
    </location>
</feature>
<dbReference type="RefSeq" id="XP_032829232.1">
    <property type="nucleotide sequence ID" value="XM_032973341.1"/>
</dbReference>
<dbReference type="GO" id="GO:0004842">
    <property type="term" value="F:ubiquitin-protein transferase activity"/>
    <property type="evidence" value="ECO:0007669"/>
    <property type="project" value="TreeGrafter"/>
</dbReference>
<dbReference type="GO" id="GO:0070531">
    <property type="term" value="C:BRCA1-A complex"/>
    <property type="evidence" value="ECO:0007669"/>
    <property type="project" value="TreeGrafter"/>
</dbReference>
<dbReference type="Proteomes" id="UP001318040">
    <property type="component" value="Chromosome 51"/>
</dbReference>
<evidence type="ECO:0000256" key="5">
    <source>
        <dbReference type="SAM" id="MobiDB-lite"/>
    </source>
</evidence>
<feature type="compositionally biased region" description="Polar residues" evidence="5">
    <location>
        <begin position="564"/>
        <end position="587"/>
    </location>
</feature>
<keyword evidence="6" id="KW-1185">Reference proteome</keyword>
<dbReference type="RefSeq" id="XP_032829230.1">
    <property type="nucleotide sequence ID" value="XM_032973339.1"/>
</dbReference>
<feature type="compositionally biased region" description="Pro residues" evidence="5">
    <location>
        <begin position="401"/>
        <end position="411"/>
    </location>
</feature>
<feature type="repeat" description="ANK" evidence="3">
    <location>
        <begin position="206"/>
        <end position="238"/>
    </location>
</feature>
<evidence type="ECO:0000256" key="4">
    <source>
        <dbReference type="SAM" id="Coils"/>
    </source>
</evidence>
<reference evidence="7 8" key="1">
    <citation type="submission" date="2025-04" db="UniProtKB">
        <authorList>
            <consortium name="RefSeq"/>
        </authorList>
    </citation>
    <scope>IDENTIFICATION</scope>
    <source>
        <tissue evidence="7 8">Sperm</tissue>
    </source>
</reference>
<dbReference type="PANTHER" id="PTHR24171">
    <property type="entry name" value="ANKYRIN REPEAT DOMAIN-CONTAINING PROTEIN 39-RELATED"/>
    <property type="match status" value="1"/>
</dbReference>
<feature type="compositionally biased region" description="Basic residues" evidence="5">
    <location>
        <begin position="285"/>
        <end position="295"/>
    </location>
</feature>
<dbReference type="InterPro" id="IPR002110">
    <property type="entry name" value="Ankyrin_rpt"/>
</dbReference>
<sequence>MSGRDGVDLLAEKLLVAAHRGRVGDVVELINRGAPSAINKHGRSPLHLAASRGHAEVVRLLASAGCNLDLQDDGGQTALHRAVEAGSTAVLSVLLDEGCSLDRQDTSGSTALHEAAWKGYSQSVKLLVKAGANVHVKNHAGSTPLHLACQNGHSQSCRGLLLGGSRPDAKNHMGDTCTHIAARYNHVTVVRILISAFCSVDEKNELGDTALHVTAQLNHRKVTRLLLAAGANPTPKNNAELTPLDVAREHDNADVALLLSRAPHAASVVPRRRSGKEREPPAQQRRSRSVPRNHKVFKDRSSTNGSSSSSQRAGGSGERTGRRGKQLAPLSLSATSPTAATAATAAGTTTAVALPLTQRGTHKRGITFSDPAYLTSHSAPGRRDDKRRWKPRQGSVAALAPPRPASPPPPTQRAYQLYTLYRDREGKLKQAALNGCRCDPLIQRVDGKMEATREELMAEIDCVKDRVNARLGEVESRTKHQLLRINKLTKERVAAEGTKCLHRIDQRAVAERRDVLAQQEAVSQEIRTDLQAWCLEKIQAMESRLRDGSPRPEPREKPADRQSYDTSVGQALNGSASARQEEATGTSMIDAFAPSPSHSRSTSFSASASADRQESQQGGDGGGAGAGGSRGFYLSLQHSPTAPPSLRHGASPTAELAAPVVAVEPAYAFEHGAQGPAVLEPGGGAARRSPELVALGLGDAPGARDALQVTRCFLDAVSSHLEGWYLRRVEEERAEVARRAMQDRAEMQAQIRTLEEQLRAMKTQAGARGEEETRPGR</sequence>
<evidence type="ECO:0000313" key="8">
    <source>
        <dbReference type="RefSeq" id="XP_032829230.1"/>
    </source>
</evidence>
<dbReference type="PROSITE" id="PS50297">
    <property type="entry name" value="ANK_REP_REGION"/>
    <property type="match status" value="5"/>
</dbReference>
<feature type="repeat" description="ANK" evidence="3">
    <location>
        <begin position="41"/>
        <end position="73"/>
    </location>
</feature>
<name>A0AAJ7U4W3_PETMA</name>
<feature type="region of interest" description="Disordered" evidence="5">
    <location>
        <begin position="543"/>
        <end position="651"/>
    </location>
</feature>
<dbReference type="InterPro" id="IPR036770">
    <property type="entry name" value="Ankyrin_rpt-contain_sf"/>
</dbReference>
<feature type="compositionally biased region" description="Low complexity" evidence="5">
    <location>
        <begin position="592"/>
        <end position="610"/>
    </location>
</feature>
<feature type="coiled-coil region" evidence="4">
    <location>
        <begin position="726"/>
        <end position="764"/>
    </location>
</feature>
<keyword evidence="4" id="KW-0175">Coiled coil</keyword>
<accession>A0AAJ7U4W3</accession>
<evidence type="ECO:0000256" key="3">
    <source>
        <dbReference type="PROSITE-ProRule" id="PRU00023"/>
    </source>
</evidence>
<dbReference type="GO" id="GO:0031436">
    <property type="term" value="C:BRCA1-BARD1 complex"/>
    <property type="evidence" value="ECO:0007669"/>
    <property type="project" value="TreeGrafter"/>
</dbReference>
<gene>
    <name evidence="7 8 9 10 11" type="primary">ANKRD6</name>
</gene>
<keyword evidence="2 3" id="KW-0040">ANK repeat</keyword>
<feature type="region of interest" description="Disordered" evidence="5">
    <location>
        <begin position="264"/>
        <end position="346"/>
    </location>
</feature>